<keyword evidence="2" id="KW-0378">Hydrolase</keyword>
<dbReference type="GO" id="GO:0008233">
    <property type="term" value="F:peptidase activity"/>
    <property type="evidence" value="ECO:0007669"/>
    <property type="project" value="UniProtKB-KW"/>
</dbReference>
<name>A0AAE3JE09_9FIRM</name>
<dbReference type="RefSeq" id="WP_308452482.1">
    <property type="nucleotide sequence ID" value="NZ_JAJEQR010000003.1"/>
</dbReference>
<accession>A0AAE3JE09</accession>
<evidence type="ECO:0000313" key="3">
    <source>
        <dbReference type="Proteomes" id="UP001198182"/>
    </source>
</evidence>
<organism evidence="2 3">
    <name type="scientific">Hominifimenecus microfluidus</name>
    <dbReference type="NCBI Taxonomy" id="2885348"/>
    <lineage>
        <taxon>Bacteria</taxon>
        <taxon>Bacillati</taxon>
        <taxon>Bacillota</taxon>
        <taxon>Clostridia</taxon>
        <taxon>Lachnospirales</taxon>
        <taxon>Lachnospiraceae</taxon>
        <taxon>Hominifimenecus</taxon>
    </lineage>
</organism>
<evidence type="ECO:0000313" key="2">
    <source>
        <dbReference type="EMBL" id="MCC2229628.1"/>
    </source>
</evidence>
<keyword evidence="3" id="KW-1185">Reference proteome</keyword>
<keyword evidence="2" id="KW-0645">Protease</keyword>
<gene>
    <name evidence="2" type="ORF">LKD81_01250</name>
</gene>
<reference evidence="2" key="1">
    <citation type="submission" date="2021-10" db="EMBL/GenBank/DDBJ databases">
        <title>Anaerobic single-cell dispensing facilitates the cultivation of human gut bacteria.</title>
        <authorList>
            <person name="Afrizal A."/>
        </authorList>
    </citation>
    <scope>NUCLEOTIDE SEQUENCE</scope>
    <source>
        <strain evidence="2">CLA-AA-H215</strain>
    </source>
</reference>
<sequence>MKKVLWLFLAALFLVGCGSGEEKKVQDLEFTVVPERQVPEELAKVIQEKKGEAFQLTYSEPQQMYLVVGYGRQDCGGYSIQVKECYLTETSLVLDTELTGPKETAASGEEPSYPYIVLKTEARDEPVIFR</sequence>
<dbReference type="InterPro" id="IPR025748">
    <property type="entry name" value="PrcB_C_dom"/>
</dbReference>
<dbReference type="Pfam" id="PF14343">
    <property type="entry name" value="PrcB_C"/>
    <property type="match status" value="1"/>
</dbReference>
<dbReference type="GO" id="GO:0006508">
    <property type="term" value="P:proteolysis"/>
    <property type="evidence" value="ECO:0007669"/>
    <property type="project" value="UniProtKB-KW"/>
</dbReference>
<dbReference type="EMBL" id="JAJEQR010000003">
    <property type="protein sequence ID" value="MCC2229628.1"/>
    <property type="molecule type" value="Genomic_DNA"/>
</dbReference>
<feature type="domain" description="PrcB C-terminal" evidence="1">
    <location>
        <begin position="64"/>
        <end position="121"/>
    </location>
</feature>
<dbReference type="PROSITE" id="PS51257">
    <property type="entry name" value="PROKAR_LIPOPROTEIN"/>
    <property type="match status" value="1"/>
</dbReference>
<proteinExistence type="predicted"/>
<dbReference type="Proteomes" id="UP001198182">
    <property type="component" value="Unassembled WGS sequence"/>
</dbReference>
<comment type="caution">
    <text evidence="2">The sequence shown here is derived from an EMBL/GenBank/DDBJ whole genome shotgun (WGS) entry which is preliminary data.</text>
</comment>
<protein>
    <submittedName>
        <fullName evidence="2">Protease complex subunit PrcB family protein</fullName>
    </submittedName>
</protein>
<dbReference type="AlphaFoldDB" id="A0AAE3JE09"/>
<evidence type="ECO:0000259" key="1">
    <source>
        <dbReference type="Pfam" id="PF14343"/>
    </source>
</evidence>